<dbReference type="eggNOG" id="COG5492">
    <property type="taxonomic scope" value="Bacteria"/>
</dbReference>
<keyword evidence="3" id="KW-1185">Reference proteome</keyword>
<name>C6W5M5_DYAFD</name>
<accession>C6W5M5</accession>
<dbReference type="HOGENOM" id="CLU_1188450_0_0_10"/>
<dbReference type="PROSITE" id="PS51257">
    <property type="entry name" value="PROKAR_LIPOPROTEIN"/>
    <property type="match status" value="1"/>
</dbReference>
<dbReference type="Pfam" id="PF02368">
    <property type="entry name" value="Big_2"/>
    <property type="match status" value="1"/>
</dbReference>
<dbReference type="KEGG" id="dfe:Dfer_3028"/>
<gene>
    <name evidence="2" type="ordered locus">Dfer_3028</name>
</gene>
<dbReference type="InterPro" id="IPR008964">
    <property type="entry name" value="Invasin/intimin_cell_adhesion"/>
</dbReference>
<dbReference type="SUPFAM" id="SSF49373">
    <property type="entry name" value="Invasin/intimin cell-adhesion fragments"/>
    <property type="match status" value="1"/>
</dbReference>
<reference evidence="2 3" key="1">
    <citation type="journal article" date="2009" name="Stand. Genomic Sci.">
        <title>Complete genome sequence of Dyadobacter fermentans type strain (NS114).</title>
        <authorList>
            <person name="Lang E."/>
            <person name="Lapidus A."/>
            <person name="Chertkov O."/>
            <person name="Brettin T."/>
            <person name="Detter J.C."/>
            <person name="Han C."/>
            <person name="Copeland A."/>
            <person name="Glavina Del Rio T."/>
            <person name="Nolan M."/>
            <person name="Chen F."/>
            <person name="Lucas S."/>
            <person name="Tice H."/>
            <person name="Cheng J.F."/>
            <person name="Land M."/>
            <person name="Hauser L."/>
            <person name="Chang Y.J."/>
            <person name="Jeffries C.D."/>
            <person name="Kopitz M."/>
            <person name="Bruce D."/>
            <person name="Goodwin L."/>
            <person name="Pitluck S."/>
            <person name="Ovchinnikova G."/>
            <person name="Pati A."/>
            <person name="Ivanova N."/>
            <person name="Mavrommatis K."/>
            <person name="Chen A."/>
            <person name="Palaniappan K."/>
            <person name="Chain P."/>
            <person name="Bristow J."/>
            <person name="Eisen J.A."/>
            <person name="Markowitz V."/>
            <person name="Hugenholtz P."/>
            <person name="Goker M."/>
            <person name="Rohde M."/>
            <person name="Kyrpides N.C."/>
            <person name="Klenk H.P."/>
        </authorList>
    </citation>
    <scope>NUCLEOTIDE SEQUENCE [LARGE SCALE GENOMIC DNA]</scope>
    <source>
        <strain evidence="3">ATCC 700827 / DSM 18053 / CIP 107007 / KCTC 52180 / NS114</strain>
    </source>
</reference>
<dbReference type="EMBL" id="CP001619">
    <property type="protein sequence ID" value="ACT94243.1"/>
    <property type="molecule type" value="Genomic_DNA"/>
</dbReference>
<evidence type="ECO:0000259" key="1">
    <source>
        <dbReference type="Pfam" id="PF02368"/>
    </source>
</evidence>
<proteinExistence type="predicted"/>
<dbReference type="Proteomes" id="UP000002011">
    <property type="component" value="Chromosome"/>
</dbReference>
<sequence>MFMKRLLLFVLTLTILQGCKKSEPEPVPTVQTEGLDIKYDQTKQLEVKLGNEVLDPKSFFWKIDDETVGSIDNLGVFTAQKVGIANISIFNSDGTKVSESTITVSPYSTLFQEPITSWGTPLQNIIKDEKRKLADRQTYRLQFEGENQQVRAVAYELTLEKTLGFSILQLKDTPETRLEVMTFLKERYQYVHDPDNVSEGENFINYERTKLVTLIDEKFLGLSVIYTPYDNVL</sequence>
<dbReference type="Gene3D" id="2.60.40.1080">
    <property type="match status" value="1"/>
</dbReference>
<evidence type="ECO:0000313" key="3">
    <source>
        <dbReference type="Proteomes" id="UP000002011"/>
    </source>
</evidence>
<dbReference type="AlphaFoldDB" id="C6W5M5"/>
<organism evidence="2 3">
    <name type="scientific">Dyadobacter fermentans (strain ATCC 700827 / DSM 18053 / CIP 107007 / KCTC 52180 / NS114)</name>
    <dbReference type="NCBI Taxonomy" id="471854"/>
    <lineage>
        <taxon>Bacteria</taxon>
        <taxon>Pseudomonadati</taxon>
        <taxon>Bacteroidota</taxon>
        <taxon>Cytophagia</taxon>
        <taxon>Cytophagales</taxon>
        <taxon>Spirosomataceae</taxon>
        <taxon>Dyadobacter</taxon>
    </lineage>
</organism>
<dbReference type="InterPro" id="IPR003343">
    <property type="entry name" value="Big_2"/>
</dbReference>
<dbReference type="OrthoDB" id="963995at2"/>
<protein>
    <recommendedName>
        <fullName evidence="1">BIG2 domain-containing protein</fullName>
    </recommendedName>
</protein>
<feature type="domain" description="BIG2" evidence="1">
    <location>
        <begin position="35"/>
        <end position="98"/>
    </location>
</feature>
<evidence type="ECO:0000313" key="2">
    <source>
        <dbReference type="EMBL" id="ACT94243.1"/>
    </source>
</evidence>